<evidence type="ECO:0000256" key="2">
    <source>
        <dbReference type="ARBA" id="ARBA00005975"/>
    </source>
</evidence>
<comment type="caution">
    <text evidence="8">The sequence shown here is derived from an EMBL/GenBank/DDBJ whole genome shotgun (WGS) entry which is preliminary data.</text>
</comment>
<accession>A0A2Z6RYY6</accession>
<keyword evidence="3" id="KW-0479">Metal-binding</keyword>
<dbReference type="InterPro" id="IPR037519">
    <property type="entry name" value="LITAF_fam"/>
</dbReference>
<protein>
    <submittedName>
        <fullName evidence="9">Lipopolysaccharide-induced tumor necrosis factor-alpha factor homolog isoform X1</fullName>
    </submittedName>
</protein>
<dbReference type="AlphaFoldDB" id="A0A2Z6RYY6"/>
<evidence type="ECO:0000256" key="4">
    <source>
        <dbReference type="ARBA" id="ARBA00022833"/>
    </source>
</evidence>
<gene>
    <name evidence="9" type="ORF">RCL2_001295200</name>
    <name evidence="8" type="ORF">RclHR1_00750015</name>
</gene>
<evidence type="ECO:0000313" key="10">
    <source>
        <dbReference type="Proteomes" id="UP000247702"/>
    </source>
</evidence>
<dbReference type="Pfam" id="PF10601">
    <property type="entry name" value="zf-LITAF-like"/>
    <property type="match status" value="1"/>
</dbReference>
<dbReference type="GO" id="GO:0008270">
    <property type="term" value="F:zinc ion binding"/>
    <property type="evidence" value="ECO:0007669"/>
    <property type="project" value="TreeGrafter"/>
</dbReference>
<dbReference type="InterPro" id="IPR006629">
    <property type="entry name" value="LITAF"/>
</dbReference>
<feature type="region of interest" description="Disordered" evidence="6">
    <location>
        <begin position="1"/>
        <end position="49"/>
    </location>
</feature>
<dbReference type="Proteomes" id="UP000615446">
    <property type="component" value="Unassembled WGS sequence"/>
</dbReference>
<dbReference type="GO" id="GO:0016020">
    <property type="term" value="C:membrane"/>
    <property type="evidence" value="ECO:0007669"/>
    <property type="project" value="UniProtKB-SubCell"/>
</dbReference>
<evidence type="ECO:0000313" key="9">
    <source>
        <dbReference type="EMBL" id="GES85855.1"/>
    </source>
</evidence>
<proteinExistence type="inferred from homology"/>
<dbReference type="OrthoDB" id="5599753at2759"/>
<keyword evidence="10" id="KW-1185">Reference proteome</keyword>
<evidence type="ECO:0000256" key="1">
    <source>
        <dbReference type="ARBA" id="ARBA00004170"/>
    </source>
</evidence>
<dbReference type="PROSITE" id="PS51837">
    <property type="entry name" value="LITAF"/>
    <property type="match status" value="1"/>
</dbReference>
<dbReference type="SMART" id="SM00714">
    <property type="entry name" value="LITAF"/>
    <property type="match status" value="1"/>
</dbReference>
<reference evidence="9" key="2">
    <citation type="submission" date="2019-10" db="EMBL/GenBank/DDBJ databases">
        <title>Conservation and host-specific expression of non-tandemly repeated heterogenous ribosome RNA gene in arbuscular mycorrhizal fungi.</title>
        <authorList>
            <person name="Maeda T."/>
            <person name="Kobayashi Y."/>
            <person name="Nakagawa T."/>
            <person name="Ezawa T."/>
            <person name="Yamaguchi K."/>
            <person name="Bino T."/>
            <person name="Nishimoto Y."/>
            <person name="Shigenobu S."/>
            <person name="Kawaguchi M."/>
        </authorList>
    </citation>
    <scope>NUCLEOTIDE SEQUENCE</scope>
    <source>
        <strain evidence="9">HR1</strain>
    </source>
</reference>
<comment type="similarity">
    <text evidence="2">Belongs to the CDIP1/LITAF family.</text>
</comment>
<evidence type="ECO:0000256" key="6">
    <source>
        <dbReference type="SAM" id="MobiDB-lite"/>
    </source>
</evidence>
<evidence type="ECO:0000256" key="5">
    <source>
        <dbReference type="ARBA" id="ARBA00023136"/>
    </source>
</evidence>
<dbReference type="Proteomes" id="UP000247702">
    <property type="component" value="Unassembled WGS sequence"/>
</dbReference>
<comment type="subcellular location">
    <subcellularLocation>
        <location evidence="1">Membrane</location>
        <topology evidence="1">Peripheral membrane protein</topology>
    </subcellularLocation>
</comment>
<evidence type="ECO:0000313" key="8">
    <source>
        <dbReference type="EMBL" id="GBC07481.1"/>
    </source>
</evidence>
<dbReference type="EMBL" id="BLAL01000158">
    <property type="protein sequence ID" value="GES85855.1"/>
    <property type="molecule type" value="Genomic_DNA"/>
</dbReference>
<feature type="domain" description="LITAF" evidence="7">
    <location>
        <begin position="45"/>
        <end position="124"/>
    </location>
</feature>
<dbReference type="PANTHER" id="PTHR23292:SF6">
    <property type="entry name" value="FI16602P1-RELATED"/>
    <property type="match status" value="1"/>
</dbReference>
<sequence>MANNHTDNNVAIEPPPPGSTSSAYDGGADEHTPLISQQPKPINNFQAPGQNNQVLLREAPNDNIICPNCSRNITSKVEYRRPHLSCLCCLFNSAFCFIPLCAGGSKDIVHSCPNCHTDIGRYTRYRFR</sequence>
<keyword evidence="5" id="KW-0472">Membrane</keyword>
<keyword evidence="4" id="KW-0862">Zinc</keyword>
<evidence type="ECO:0000259" key="7">
    <source>
        <dbReference type="PROSITE" id="PS51837"/>
    </source>
</evidence>
<feature type="compositionally biased region" description="Polar residues" evidence="6">
    <location>
        <begin position="34"/>
        <end position="49"/>
    </location>
</feature>
<dbReference type="PANTHER" id="PTHR23292">
    <property type="entry name" value="LIPOPOLYSACCHARIDE-INDUCED TUMOR NECROSIS FACTOR-ALPHA FACTOR"/>
    <property type="match status" value="1"/>
</dbReference>
<dbReference type="EMBL" id="BEXD01004148">
    <property type="protein sequence ID" value="GBC07481.1"/>
    <property type="molecule type" value="Genomic_DNA"/>
</dbReference>
<name>A0A2Z6RYY6_9GLOM</name>
<organism evidence="8 10">
    <name type="scientific">Rhizophagus clarus</name>
    <dbReference type="NCBI Taxonomy" id="94130"/>
    <lineage>
        <taxon>Eukaryota</taxon>
        <taxon>Fungi</taxon>
        <taxon>Fungi incertae sedis</taxon>
        <taxon>Mucoromycota</taxon>
        <taxon>Glomeromycotina</taxon>
        <taxon>Glomeromycetes</taxon>
        <taxon>Glomerales</taxon>
        <taxon>Glomeraceae</taxon>
        <taxon>Rhizophagus</taxon>
    </lineage>
</organism>
<reference evidence="8 10" key="1">
    <citation type="submission" date="2017-11" db="EMBL/GenBank/DDBJ databases">
        <title>The genome of Rhizophagus clarus HR1 reveals common genetic basis of auxotrophy among arbuscular mycorrhizal fungi.</title>
        <authorList>
            <person name="Kobayashi Y."/>
        </authorList>
    </citation>
    <scope>NUCLEOTIDE SEQUENCE [LARGE SCALE GENOMIC DNA]</scope>
    <source>
        <strain evidence="8 10">HR1</strain>
    </source>
</reference>
<evidence type="ECO:0000256" key="3">
    <source>
        <dbReference type="ARBA" id="ARBA00022723"/>
    </source>
</evidence>